<organism evidence="9 10">
    <name type="scientific">Sutterella seckii</name>
    <dbReference type="NCBI Taxonomy" id="1944635"/>
    <lineage>
        <taxon>Bacteria</taxon>
        <taxon>Pseudomonadati</taxon>
        <taxon>Pseudomonadota</taxon>
        <taxon>Betaproteobacteria</taxon>
        <taxon>Burkholderiales</taxon>
        <taxon>Sutterellaceae</taxon>
        <taxon>Sutterella</taxon>
    </lineage>
</organism>
<comment type="caution">
    <text evidence="9">The sequence shown here is derived from an EMBL/GenBank/DDBJ whole genome shotgun (WGS) entry which is preliminary data.</text>
</comment>
<keyword evidence="4 6" id="KW-0413">Isomerase</keyword>
<reference evidence="9 10" key="1">
    <citation type="submission" date="2019-10" db="EMBL/GenBank/DDBJ databases">
        <title>Genome diversity of Sutterella seckii.</title>
        <authorList>
            <person name="Chaplin A.V."/>
            <person name="Sokolova S.R."/>
            <person name="Mosin K.A."/>
            <person name="Ivanova E.L."/>
            <person name="Kochetkova T.O."/>
            <person name="Goltsov A.Y."/>
            <person name="Trofimov D.Y."/>
            <person name="Efimov B.A."/>
        </authorList>
    </citation>
    <scope>NUCLEOTIDE SEQUENCE [LARGE SCALE GENOMIC DNA]</scope>
    <source>
        <strain evidence="9 10">ASD393</strain>
    </source>
</reference>
<sequence length="109" mass="11497">MPLKDLIIEDIVAGTGPAVKAGDPVSVHYTGRLEDGTVFDSSEGRDPLDFTCGIGLVIPGWDQGLIGLKKGGKRRLSIPARLAYGEMGYPGVIPPNADLYFDVELVGIG</sequence>
<gene>
    <name evidence="9" type="ORF">GBM95_00980</name>
</gene>
<dbReference type="AlphaFoldDB" id="A0A6I1ER93"/>
<dbReference type="PANTHER" id="PTHR43811:SF19">
    <property type="entry name" value="39 KDA FK506-BINDING NUCLEAR PROTEIN"/>
    <property type="match status" value="1"/>
</dbReference>
<evidence type="ECO:0000256" key="3">
    <source>
        <dbReference type="ARBA" id="ARBA00023110"/>
    </source>
</evidence>
<comment type="function">
    <text evidence="5">PPIases accelerate the folding of proteins.</text>
</comment>
<dbReference type="OrthoDB" id="280278at2"/>
<dbReference type="RefSeq" id="WP_152157378.1">
    <property type="nucleotide sequence ID" value="NZ_WEHX01000002.1"/>
</dbReference>
<comment type="catalytic activity">
    <reaction evidence="1 6 7">
        <text>[protein]-peptidylproline (omega=180) = [protein]-peptidylproline (omega=0)</text>
        <dbReference type="Rhea" id="RHEA:16237"/>
        <dbReference type="Rhea" id="RHEA-COMP:10747"/>
        <dbReference type="Rhea" id="RHEA-COMP:10748"/>
        <dbReference type="ChEBI" id="CHEBI:83833"/>
        <dbReference type="ChEBI" id="CHEBI:83834"/>
        <dbReference type="EC" id="5.2.1.8"/>
    </reaction>
</comment>
<keyword evidence="3 6" id="KW-0697">Rotamase</keyword>
<evidence type="ECO:0000256" key="6">
    <source>
        <dbReference type="PROSITE-ProRule" id="PRU00277"/>
    </source>
</evidence>
<dbReference type="GO" id="GO:0003755">
    <property type="term" value="F:peptidyl-prolyl cis-trans isomerase activity"/>
    <property type="evidence" value="ECO:0007669"/>
    <property type="project" value="UniProtKB-UniRule"/>
</dbReference>
<feature type="domain" description="PPIase FKBP-type" evidence="8">
    <location>
        <begin position="22"/>
        <end position="109"/>
    </location>
</feature>
<evidence type="ECO:0000256" key="1">
    <source>
        <dbReference type="ARBA" id="ARBA00000971"/>
    </source>
</evidence>
<dbReference type="PANTHER" id="PTHR43811">
    <property type="entry name" value="FKBP-TYPE PEPTIDYL-PROLYL CIS-TRANS ISOMERASE FKPA"/>
    <property type="match status" value="1"/>
</dbReference>
<name>A0A6I1ER93_9BURK</name>
<dbReference type="PROSITE" id="PS50059">
    <property type="entry name" value="FKBP_PPIASE"/>
    <property type="match status" value="1"/>
</dbReference>
<dbReference type="InterPro" id="IPR001179">
    <property type="entry name" value="PPIase_FKBP_dom"/>
</dbReference>
<dbReference type="Proteomes" id="UP000430564">
    <property type="component" value="Unassembled WGS sequence"/>
</dbReference>
<evidence type="ECO:0000256" key="4">
    <source>
        <dbReference type="ARBA" id="ARBA00023235"/>
    </source>
</evidence>
<evidence type="ECO:0000313" key="9">
    <source>
        <dbReference type="EMBL" id="KAB7663107.1"/>
    </source>
</evidence>
<dbReference type="EMBL" id="WEHX01000002">
    <property type="protein sequence ID" value="KAB7663107.1"/>
    <property type="molecule type" value="Genomic_DNA"/>
</dbReference>
<proteinExistence type="inferred from homology"/>
<dbReference type="InterPro" id="IPR046357">
    <property type="entry name" value="PPIase_dom_sf"/>
</dbReference>
<dbReference type="SUPFAM" id="SSF54534">
    <property type="entry name" value="FKBP-like"/>
    <property type="match status" value="1"/>
</dbReference>
<evidence type="ECO:0000256" key="2">
    <source>
        <dbReference type="ARBA" id="ARBA00006577"/>
    </source>
</evidence>
<protein>
    <recommendedName>
        <fullName evidence="7">Peptidyl-prolyl cis-trans isomerase</fullName>
        <ecNumber evidence="7">5.2.1.8</ecNumber>
    </recommendedName>
</protein>
<dbReference type="Gene3D" id="3.10.50.40">
    <property type="match status" value="1"/>
</dbReference>
<evidence type="ECO:0000256" key="5">
    <source>
        <dbReference type="ARBA" id="ARBA00056164"/>
    </source>
</evidence>
<dbReference type="EC" id="5.2.1.8" evidence="7"/>
<dbReference type="FunFam" id="3.10.50.40:FF:000006">
    <property type="entry name" value="Peptidyl-prolyl cis-trans isomerase"/>
    <property type="match status" value="1"/>
</dbReference>
<evidence type="ECO:0000256" key="7">
    <source>
        <dbReference type="RuleBase" id="RU003915"/>
    </source>
</evidence>
<dbReference type="Pfam" id="PF00254">
    <property type="entry name" value="FKBP_C"/>
    <property type="match status" value="1"/>
</dbReference>
<evidence type="ECO:0000313" key="10">
    <source>
        <dbReference type="Proteomes" id="UP000430564"/>
    </source>
</evidence>
<accession>A0A6I1ER93</accession>
<comment type="similarity">
    <text evidence="2 7">Belongs to the FKBP-type PPIase family.</text>
</comment>
<evidence type="ECO:0000259" key="8">
    <source>
        <dbReference type="PROSITE" id="PS50059"/>
    </source>
</evidence>